<proteinExistence type="predicted"/>
<feature type="region of interest" description="Disordered" evidence="1">
    <location>
        <begin position="1"/>
        <end position="73"/>
    </location>
</feature>
<comment type="caution">
    <text evidence="2">The sequence shown here is derived from an EMBL/GenBank/DDBJ whole genome shotgun (WGS) entry which is preliminary data.</text>
</comment>
<accession>A0ABD6E719</accession>
<evidence type="ECO:0000256" key="1">
    <source>
        <dbReference type="SAM" id="MobiDB-lite"/>
    </source>
</evidence>
<gene>
    <name evidence="2" type="ORF">AB6A40_002105</name>
</gene>
<feature type="compositionally biased region" description="Polar residues" evidence="1">
    <location>
        <begin position="60"/>
        <end position="73"/>
    </location>
</feature>
<evidence type="ECO:0000313" key="2">
    <source>
        <dbReference type="EMBL" id="MFH4975396.1"/>
    </source>
</evidence>
<feature type="compositionally biased region" description="Polar residues" evidence="1">
    <location>
        <begin position="22"/>
        <end position="33"/>
    </location>
</feature>
<reference evidence="2 3" key="1">
    <citation type="submission" date="2024-08" db="EMBL/GenBank/DDBJ databases">
        <title>Gnathostoma spinigerum genome.</title>
        <authorList>
            <person name="Gonzalez-Bertolin B."/>
            <person name="Monzon S."/>
            <person name="Zaballos A."/>
            <person name="Jimenez P."/>
            <person name="Dekumyoy P."/>
            <person name="Varona S."/>
            <person name="Cuesta I."/>
            <person name="Sumanam S."/>
            <person name="Adisakwattana P."/>
            <person name="Gasser R.B."/>
            <person name="Hernandez-Gonzalez A."/>
            <person name="Young N.D."/>
            <person name="Perteguer M.J."/>
        </authorList>
    </citation>
    <scope>NUCLEOTIDE SEQUENCE [LARGE SCALE GENOMIC DNA]</scope>
    <source>
        <strain evidence="2">AL3</strain>
        <tissue evidence="2">Liver</tissue>
    </source>
</reference>
<keyword evidence="3" id="KW-1185">Reference proteome</keyword>
<evidence type="ECO:0000313" key="3">
    <source>
        <dbReference type="Proteomes" id="UP001608902"/>
    </source>
</evidence>
<evidence type="ECO:0008006" key="4">
    <source>
        <dbReference type="Google" id="ProtNLM"/>
    </source>
</evidence>
<organism evidence="2 3">
    <name type="scientific">Gnathostoma spinigerum</name>
    <dbReference type="NCBI Taxonomy" id="75299"/>
    <lineage>
        <taxon>Eukaryota</taxon>
        <taxon>Metazoa</taxon>
        <taxon>Ecdysozoa</taxon>
        <taxon>Nematoda</taxon>
        <taxon>Chromadorea</taxon>
        <taxon>Rhabditida</taxon>
        <taxon>Spirurina</taxon>
        <taxon>Gnathostomatomorpha</taxon>
        <taxon>Gnathostomatoidea</taxon>
        <taxon>Gnathostomatidae</taxon>
        <taxon>Gnathostoma</taxon>
    </lineage>
</organism>
<sequence>MASMTVGPGVATAKGRSKNDFQRGSGNVANNHRSGYRCPNDFAQGFHSDRPGILEFTPSIRLNRQPVSSKKRN</sequence>
<name>A0ABD6E719_9BILA</name>
<dbReference type="AlphaFoldDB" id="A0ABD6E719"/>
<dbReference type="Proteomes" id="UP001608902">
    <property type="component" value="Unassembled WGS sequence"/>
</dbReference>
<protein>
    <recommendedName>
        <fullName evidence="4">Protein Wnt</fullName>
    </recommendedName>
</protein>
<dbReference type="EMBL" id="JBGFUD010000883">
    <property type="protein sequence ID" value="MFH4975396.1"/>
    <property type="molecule type" value="Genomic_DNA"/>
</dbReference>